<dbReference type="AlphaFoldDB" id="A0A8K0F2W6"/>
<keyword evidence="5" id="KW-0677">Repeat</keyword>
<feature type="compositionally biased region" description="Pro residues" evidence="7">
    <location>
        <begin position="548"/>
        <end position="566"/>
    </location>
</feature>
<gene>
    <name evidence="9" type="primary">EPN2</name>
    <name evidence="9" type="ORF">BLAG_LOCUS24500</name>
</gene>
<dbReference type="FunFam" id="1.25.40.90:FF:000002">
    <property type="entry name" value="epsin-2 isoform X1"/>
    <property type="match status" value="1"/>
</dbReference>
<evidence type="ECO:0000256" key="5">
    <source>
        <dbReference type="ARBA" id="ARBA00022737"/>
    </source>
</evidence>
<feature type="region of interest" description="Disordered" evidence="7">
    <location>
        <begin position="520"/>
        <end position="628"/>
    </location>
</feature>
<reference evidence="9" key="1">
    <citation type="submission" date="2022-01" db="EMBL/GenBank/DDBJ databases">
        <authorList>
            <person name="Braso-Vives M."/>
        </authorList>
    </citation>
    <scope>NUCLEOTIDE SEQUENCE</scope>
</reference>
<evidence type="ECO:0000256" key="3">
    <source>
        <dbReference type="ARBA" id="ARBA00022490"/>
    </source>
</evidence>
<keyword evidence="4" id="KW-0597">Phosphoprotein</keyword>
<evidence type="ECO:0000256" key="6">
    <source>
        <dbReference type="ARBA" id="ARBA00023121"/>
    </source>
</evidence>
<feature type="compositionally biased region" description="Pro residues" evidence="7">
    <location>
        <begin position="524"/>
        <end position="535"/>
    </location>
</feature>
<keyword evidence="10" id="KW-1185">Reference proteome</keyword>
<dbReference type="SMART" id="SM00273">
    <property type="entry name" value="ENTH"/>
    <property type="match status" value="1"/>
</dbReference>
<comment type="similarity">
    <text evidence="2">Belongs to the epsin family.</text>
</comment>
<dbReference type="Proteomes" id="UP000838412">
    <property type="component" value="Chromosome 9"/>
</dbReference>
<protein>
    <submittedName>
        <fullName evidence="9">EPN2 protein</fullName>
    </submittedName>
</protein>
<evidence type="ECO:0000256" key="1">
    <source>
        <dbReference type="ARBA" id="ARBA00004496"/>
    </source>
</evidence>
<feature type="compositionally biased region" description="Polar residues" evidence="7">
    <location>
        <begin position="153"/>
        <end position="179"/>
    </location>
</feature>
<dbReference type="PROSITE" id="PS50942">
    <property type="entry name" value="ENTH"/>
    <property type="match status" value="1"/>
</dbReference>
<evidence type="ECO:0000313" key="9">
    <source>
        <dbReference type="EMBL" id="CAH1273024.1"/>
    </source>
</evidence>
<evidence type="ECO:0000259" key="8">
    <source>
        <dbReference type="PROSITE" id="PS50942"/>
    </source>
</evidence>
<feature type="region of interest" description="Disordered" evidence="7">
    <location>
        <begin position="142"/>
        <end position="481"/>
    </location>
</feature>
<proteinExistence type="inferred from homology"/>
<dbReference type="SUPFAM" id="SSF48464">
    <property type="entry name" value="ENTH/VHS domain"/>
    <property type="match status" value="1"/>
</dbReference>
<keyword evidence="6" id="KW-0446">Lipid-binding</keyword>
<name>A0A8K0F2W6_BRALA</name>
<feature type="compositionally biased region" description="Polar residues" evidence="7">
    <location>
        <begin position="616"/>
        <end position="628"/>
    </location>
</feature>
<feature type="compositionally biased region" description="Low complexity" evidence="7">
    <location>
        <begin position="367"/>
        <end position="391"/>
    </location>
</feature>
<evidence type="ECO:0000256" key="4">
    <source>
        <dbReference type="ARBA" id="ARBA00022553"/>
    </source>
</evidence>
<dbReference type="GO" id="GO:0005543">
    <property type="term" value="F:phospholipid binding"/>
    <property type="evidence" value="ECO:0007669"/>
    <property type="project" value="TreeGrafter"/>
</dbReference>
<dbReference type="EMBL" id="OV696694">
    <property type="protein sequence ID" value="CAH1273024.1"/>
    <property type="molecule type" value="Genomic_DNA"/>
</dbReference>
<feature type="domain" description="ENTH" evidence="8">
    <location>
        <begin position="9"/>
        <end position="141"/>
    </location>
</feature>
<dbReference type="GO" id="GO:0005768">
    <property type="term" value="C:endosome"/>
    <property type="evidence" value="ECO:0007669"/>
    <property type="project" value="TreeGrafter"/>
</dbReference>
<dbReference type="InterPro" id="IPR013809">
    <property type="entry name" value="ENTH"/>
</dbReference>
<evidence type="ECO:0000313" key="10">
    <source>
        <dbReference type="Proteomes" id="UP000838412"/>
    </source>
</evidence>
<dbReference type="Gene3D" id="6.10.140.100">
    <property type="match status" value="1"/>
</dbReference>
<dbReference type="OrthoDB" id="4033880at2759"/>
<dbReference type="PANTHER" id="PTHR12276:SF115">
    <property type="entry name" value="FI19443P1"/>
    <property type="match status" value="1"/>
</dbReference>
<keyword evidence="3" id="KW-0963">Cytoplasm</keyword>
<accession>A0A8K0F2W6</accession>
<feature type="compositionally biased region" description="Pro residues" evidence="7">
    <location>
        <begin position="249"/>
        <end position="271"/>
    </location>
</feature>
<evidence type="ECO:0000256" key="2">
    <source>
        <dbReference type="ARBA" id="ARBA00010130"/>
    </source>
</evidence>
<dbReference type="PANTHER" id="PTHR12276">
    <property type="entry name" value="EPSIN/ENT-RELATED"/>
    <property type="match status" value="1"/>
</dbReference>
<dbReference type="Gene3D" id="1.25.40.90">
    <property type="match status" value="1"/>
</dbReference>
<organism evidence="9 10">
    <name type="scientific">Branchiostoma lanceolatum</name>
    <name type="common">Common lancelet</name>
    <name type="synonym">Amphioxus lanceolatum</name>
    <dbReference type="NCBI Taxonomy" id="7740"/>
    <lineage>
        <taxon>Eukaryota</taxon>
        <taxon>Metazoa</taxon>
        <taxon>Chordata</taxon>
        <taxon>Cephalochordata</taxon>
        <taxon>Leptocardii</taxon>
        <taxon>Amphioxiformes</taxon>
        <taxon>Branchiostomatidae</taxon>
        <taxon>Branchiostoma</taxon>
    </lineage>
</organism>
<dbReference type="GO" id="GO:0006897">
    <property type="term" value="P:endocytosis"/>
    <property type="evidence" value="ECO:0007669"/>
    <property type="project" value="TreeGrafter"/>
</dbReference>
<feature type="compositionally biased region" description="Low complexity" evidence="7">
    <location>
        <begin position="344"/>
        <end position="354"/>
    </location>
</feature>
<dbReference type="Pfam" id="PF01417">
    <property type="entry name" value="ENTH"/>
    <property type="match status" value="1"/>
</dbReference>
<feature type="compositionally biased region" description="Pro residues" evidence="7">
    <location>
        <begin position="392"/>
        <end position="402"/>
    </location>
</feature>
<dbReference type="GO" id="GO:0030125">
    <property type="term" value="C:clathrin vesicle coat"/>
    <property type="evidence" value="ECO:0007669"/>
    <property type="project" value="TreeGrafter"/>
</dbReference>
<feature type="compositionally biased region" description="Basic and acidic residues" evidence="7">
    <location>
        <begin position="142"/>
        <end position="151"/>
    </location>
</feature>
<dbReference type="GO" id="GO:0005886">
    <property type="term" value="C:plasma membrane"/>
    <property type="evidence" value="ECO:0007669"/>
    <property type="project" value="TreeGrafter"/>
</dbReference>
<dbReference type="SMART" id="SM00726">
    <property type="entry name" value="UIM"/>
    <property type="match status" value="3"/>
</dbReference>
<dbReference type="GO" id="GO:0030276">
    <property type="term" value="F:clathrin binding"/>
    <property type="evidence" value="ECO:0007669"/>
    <property type="project" value="TreeGrafter"/>
</dbReference>
<comment type="subcellular location">
    <subcellularLocation>
        <location evidence="1">Cytoplasm</location>
    </subcellularLocation>
</comment>
<feature type="compositionally biased region" description="Low complexity" evidence="7">
    <location>
        <begin position="403"/>
        <end position="439"/>
    </location>
</feature>
<dbReference type="CDD" id="cd16990">
    <property type="entry name" value="ENTH_Epsin"/>
    <property type="match status" value="1"/>
</dbReference>
<feature type="compositionally biased region" description="Basic and acidic residues" evidence="7">
    <location>
        <begin position="288"/>
        <end position="303"/>
    </location>
</feature>
<feature type="compositionally biased region" description="Gly residues" evidence="7">
    <location>
        <begin position="462"/>
        <end position="475"/>
    </location>
</feature>
<feature type="compositionally biased region" description="Basic and acidic residues" evidence="7">
    <location>
        <begin position="310"/>
        <end position="320"/>
    </location>
</feature>
<dbReference type="InterPro" id="IPR003903">
    <property type="entry name" value="UIM_dom"/>
</dbReference>
<evidence type="ECO:0000256" key="7">
    <source>
        <dbReference type="SAM" id="MobiDB-lite"/>
    </source>
</evidence>
<dbReference type="PROSITE" id="PS50330">
    <property type="entry name" value="UIM"/>
    <property type="match status" value="2"/>
</dbReference>
<sequence>MPVRRSLKNVVHNYTEPQVKVREATSNDPWGPSSSLMTEIADLTYHVVAFSEIMSMIWKRLNDHGKNWRHVYKSLVLLDYIIKTGSERVAQQCKENIFAIQTLKDFQFIDRDGKDQGVNVREKSKQLVALLKDDDRLKQERQRALKAKERFAQANTGIGSSSPQLFSESQEGKGASSSPYRADDTNFGDVGPASEATAGTPPGISSDIEQARPQTHGEEELQLQLALAMSKEEADQVGKEMSQVKPAPGATPAPPAGPPTPAAAPPQPQPPAEDDDIQLRYVLAMSKGEAEKEERMRRGDDVRLQMALEESQKENSKEELNQSSLLDLADTTPPGHAADPWGAPAPANNSAPQPIRQADPWGGGGASISAPPSATNMAAAAQADPWGSSSPPAQPKSAPPPIQQADPWGGGSTSQPSSQSQSPWGSPAISSSAPVSSTSFDAFGNPPANNDLDGFDLLGSRSTGGSGDLLGGGVAGQQNSGGAFNMMGLDMGLPMQGGKQKTPETFLGENSSLVNLDNLISAPAAPPPQLPPPVQPAGTNPFLGVAPPGLPQPLSQPPLSQPPPAAKPVSNPFQAQVVRPPTINQMRSPPGPPVQPGLQGLGGADLLPQPLLPMGNSAQQVQPTNPFL</sequence>
<dbReference type="InterPro" id="IPR008942">
    <property type="entry name" value="ENTH_VHS"/>
</dbReference>